<dbReference type="Proteomes" id="UP000033661">
    <property type="component" value="Unassembled WGS sequence"/>
</dbReference>
<evidence type="ECO:0000313" key="2">
    <source>
        <dbReference type="Proteomes" id="UP000033661"/>
    </source>
</evidence>
<organism evidence="1 2">
    <name type="scientific">Rickettsia bellii str. RML An4</name>
    <dbReference type="NCBI Taxonomy" id="1359193"/>
    <lineage>
        <taxon>Bacteria</taxon>
        <taxon>Pseudomonadati</taxon>
        <taxon>Pseudomonadota</taxon>
        <taxon>Alphaproteobacteria</taxon>
        <taxon>Rickettsiales</taxon>
        <taxon>Rickettsiaceae</taxon>
        <taxon>Rickettsieae</taxon>
        <taxon>Rickettsia</taxon>
        <taxon>belli group</taxon>
    </lineage>
</organism>
<dbReference type="EMBL" id="LAOI01000001">
    <property type="protein sequence ID" value="KJV89886.1"/>
    <property type="molecule type" value="Genomic_DNA"/>
</dbReference>
<reference evidence="1 2" key="1">
    <citation type="submission" date="2015-02" db="EMBL/GenBank/DDBJ databases">
        <title>Genome Sequencing of Rickettsiales.</title>
        <authorList>
            <person name="Daugherty S.C."/>
            <person name="Su Q."/>
            <person name="Abolude K."/>
            <person name="Beier-Sexton M."/>
            <person name="Carlyon J.A."/>
            <person name="Carter R."/>
            <person name="Day N.P."/>
            <person name="Dumler S.J."/>
            <person name="Dyachenko V."/>
            <person name="Godinez A."/>
            <person name="Kurtti T.J."/>
            <person name="Lichay M."/>
            <person name="Mullins K.E."/>
            <person name="Ott S."/>
            <person name="Pappas-Brown V."/>
            <person name="Paris D.H."/>
            <person name="Patel P."/>
            <person name="Richards A.L."/>
            <person name="Sadzewicz L."/>
            <person name="Sears K."/>
            <person name="Seidman D."/>
            <person name="Sengamalay N."/>
            <person name="Stenos J."/>
            <person name="Tallon L.J."/>
            <person name="Vincent G."/>
            <person name="Fraser C.M."/>
            <person name="Munderloh U."/>
            <person name="Dunning-Hotopp J.C."/>
        </authorList>
    </citation>
    <scope>NUCLEOTIDE SEQUENCE [LARGE SCALE GENOMIC DNA]</scope>
    <source>
        <strain evidence="1 2">RML An4</strain>
    </source>
</reference>
<name>A0A0F3QCK2_RICBE</name>
<evidence type="ECO:0000313" key="1">
    <source>
        <dbReference type="EMBL" id="KJV89886.1"/>
    </source>
</evidence>
<dbReference type="PROSITE" id="PS51257">
    <property type="entry name" value="PROKAR_LIPOPROTEIN"/>
    <property type="match status" value="1"/>
</dbReference>
<dbReference type="PATRIC" id="fig|1359193.3.peg.847"/>
<sequence>MKYLVILFAALTLIGCSNQKNTKSKEVMQADGDPSYAIMRTVNDTNRNIASTVSTVPNPPASR</sequence>
<protein>
    <recommendedName>
        <fullName evidence="3">Lipoprotein</fullName>
    </recommendedName>
</protein>
<comment type="caution">
    <text evidence="1">The sequence shown here is derived from an EMBL/GenBank/DDBJ whole genome shotgun (WGS) entry which is preliminary data.</text>
</comment>
<proteinExistence type="predicted"/>
<gene>
    <name evidence="1" type="ORF">RBEAN4_0875</name>
</gene>
<keyword evidence="2" id="KW-1185">Reference proteome</keyword>
<dbReference type="AlphaFoldDB" id="A0A0F3QCK2"/>
<accession>A0A0F3QCK2</accession>
<evidence type="ECO:0008006" key="3">
    <source>
        <dbReference type="Google" id="ProtNLM"/>
    </source>
</evidence>